<protein>
    <recommendedName>
        <fullName evidence="2">beta-galactosidase</fullName>
        <ecNumber evidence="2">3.2.1.23</ecNumber>
    </recommendedName>
</protein>
<keyword evidence="4" id="KW-0326">Glycosidase</keyword>
<dbReference type="GO" id="GO:0030246">
    <property type="term" value="F:carbohydrate binding"/>
    <property type="evidence" value="ECO:0007669"/>
    <property type="project" value="InterPro"/>
</dbReference>
<dbReference type="Gene3D" id="2.70.98.10">
    <property type="match status" value="1"/>
</dbReference>
<evidence type="ECO:0000256" key="1">
    <source>
        <dbReference type="ARBA" id="ARBA00001412"/>
    </source>
</evidence>
<name>A0A9D1EFC8_9FIRM</name>
<dbReference type="Proteomes" id="UP000824201">
    <property type="component" value="Unassembled WGS sequence"/>
</dbReference>
<dbReference type="EC" id="3.2.1.23" evidence="2"/>
<evidence type="ECO:0000256" key="3">
    <source>
        <dbReference type="ARBA" id="ARBA00022801"/>
    </source>
</evidence>
<keyword evidence="3" id="KW-0378">Hydrolase</keyword>
<evidence type="ECO:0000313" key="6">
    <source>
        <dbReference type="EMBL" id="HIR89362.1"/>
    </source>
</evidence>
<dbReference type="SUPFAM" id="SSF74650">
    <property type="entry name" value="Galactose mutarotase-like"/>
    <property type="match status" value="1"/>
</dbReference>
<organism evidence="6 7">
    <name type="scientific">Candidatus Fimimorpha faecalis</name>
    <dbReference type="NCBI Taxonomy" id="2840824"/>
    <lineage>
        <taxon>Bacteria</taxon>
        <taxon>Bacillati</taxon>
        <taxon>Bacillota</taxon>
        <taxon>Clostridia</taxon>
        <taxon>Eubacteriales</taxon>
        <taxon>Candidatus Fimimorpha</taxon>
    </lineage>
</organism>
<evidence type="ECO:0000313" key="7">
    <source>
        <dbReference type="Proteomes" id="UP000824201"/>
    </source>
</evidence>
<dbReference type="InterPro" id="IPR004199">
    <property type="entry name" value="B-gal_small/dom_5"/>
</dbReference>
<dbReference type="InterPro" id="IPR014718">
    <property type="entry name" value="GH-type_carb-bd"/>
</dbReference>
<dbReference type="InterPro" id="IPR050347">
    <property type="entry name" value="Bact_Beta-galactosidase"/>
</dbReference>
<dbReference type="EMBL" id="DVHN01000134">
    <property type="protein sequence ID" value="HIR89362.1"/>
    <property type="molecule type" value="Genomic_DNA"/>
</dbReference>
<comment type="catalytic activity">
    <reaction evidence="1">
        <text>Hydrolysis of terminal non-reducing beta-D-galactose residues in beta-D-galactosides.</text>
        <dbReference type="EC" id="3.2.1.23"/>
    </reaction>
</comment>
<proteinExistence type="predicted"/>
<dbReference type="PANTHER" id="PTHR46323:SF2">
    <property type="entry name" value="BETA-GALACTOSIDASE"/>
    <property type="match status" value="1"/>
</dbReference>
<reference evidence="6" key="2">
    <citation type="journal article" date="2021" name="PeerJ">
        <title>Extensive microbial diversity within the chicken gut microbiome revealed by metagenomics and culture.</title>
        <authorList>
            <person name="Gilroy R."/>
            <person name="Ravi A."/>
            <person name="Getino M."/>
            <person name="Pursley I."/>
            <person name="Horton D.L."/>
            <person name="Alikhan N.F."/>
            <person name="Baker D."/>
            <person name="Gharbi K."/>
            <person name="Hall N."/>
            <person name="Watson M."/>
            <person name="Adriaenssens E.M."/>
            <person name="Foster-Nyarko E."/>
            <person name="Jarju S."/>
            <person name="Secka A."/>
            <person name="Antonio M."/>
            <person name="Oren A."/>
            <person name="Chaudhuri R.R."/>
            <person name="La Ragione R."/>
            <person name="Hildebrand F."/>
            <person name="Pallen M.J."/>
        </authorList>
    </citation>
    <scope>NUCLEOTIDE SEQUENCE</scope>
    <source>
        <strain evidence="6">ChiW13-3771</strain>
    </source>
</reference>
<comment type="caution">
    <text evidence="6">The sequence shown here is derived from an EMBL/GenBank/DDBJ whole genome shotgun (WGS) entry which is preliminary data.</text>
</comment>
<dbReference type="GO" id="GO:0009341">
    <property type="term" value="C:beta-galactosidase complex"/>
    <property type="evidence" value="ECO:0007669"/>
    <property type="project" value="InterPro"/>
</dbReference>
<gene>
    <name evidence="6" type="ORF">IAC96_10455</name>
</gene>
<dbReference type="PANTHER" id="PTHR46323">
    <property type="entry name" value="BETA-GALACTOSIDASE"/>
    <property type="match status" value="1"/>
</dbReference>
<feature type="domain" description="Beta galactosidase small chain/" evidence="5">
    <location>
        <begin position="18"/>
        <end position="317"/>
    </location>
</feature>
<evidence type="ECO:0000256" key="2">
    <source>
        <dbReference type="ARBA" id="ARBA00012756"/>
    </source>
</evidence>
<dbReference type="InterPro" id="IPR011013">
    <property type="entry name" value="Gal_mutarotase_sf_dom"/>
</dbReference>
<dbReference type="SMART" id="SM01038">
    <property type="entry name" value="Bgal_small_N"/>
    <property type="match status" value="1"/>
</dbReference>
<reference evidence="6" key="1">
    <citation type="submission" date="2020-10" db="EMBL/GenBank/DDBJ databases">
        <authorList>
            <person name="Gilroy R."/>
        </authorList>
    </citation>
    <scope>NUCLEOTIDE SEQUENCE</scope>
    <source>
        <strain evidence="6">ChiW13-3771</strain>
    </source>
</reference>
<dbReference type="AlphaFoldDB" id="A0A9D1EFC8"/>
<dbReference type="Pfam" id="PF02929">
    <property type="entry name" value="Bgal_small_N"/>
    <property type="match status" value="1"/>
</dbReference>
<dbReference type="GO" id="GO:0005990">
    <property type="term" value="P:lactose catabolic process"/>
    <property type="evidence" value="ECO:0007669"/>
    <property type="project" value="TreeGrafter"/>
</dbReference>
<accession>A0A9D1EFC8</accession>
<evidence type="ECO:0000256" key="4">
    <source>
        <dbReference type="ARBA" id="ARBA00023295"/>
    </source>
</evidence>
<evidence type="ECO:0000259" key="5">
    <source>
        <dbReference type="SMART" id="SM01038"/>
    </source>
</evidence>
<dbReference type="GO" id="GO:0004565">
    <property type="term" value="F:beta-galactosidase activity"/>
    <property type="evidence" value="ECO:0007669"/>
    <property type="project" value="UniProtKB-EC"/>
</dbReference>
<sequence length="322" mass="36460">MENTTKQMQLVYGDVTLGLHGHGFHYIFSYQTGGMESLVAYGKEWLYRTPKPTFWRATTDNDRGSGFPLKSGMWLSADLFIRCKAIEVLVDDNVIPLPIAPENNRYHAEEYAQKVTVRFHYETITVPTTEVIVTYEVSAIGTIKVDVQYKGKEGLPELPVFGMRFIMPTKAEGYCYKGLSGETYPDRKEGAVQGIYQITGLPVTNYIVPQECGMHMDTEWVEVYRNAVLDNRHGEKKTTALRFAAIDSKFAFSCLPYTAEELENATHQEELPLPRRTVLCIMGAVRGVGGIDSWGSDVEQVYHIDAQKDIHYSFEIQISNKK</sequence>